<keyword evidence="2" id="KW-1185">Reference proteome</keyword>
<accession>A0A0P9D7E1</accession>
<comment type="caution">
    <text evidence="1">The sequence shown here is derived from an EMBL/GenBank/DDBJ whole genome shotgun (WGS) entry which is preliminary data.</text>
</comment>
<dbReference type="EMBL" id="LJCR01000182">
    <property type="protein sequence ID" value="KPV53767.1"/>
    <property type="molecule type" value="Genomic_DNA"/>
</dbReference>
<evidence type="ECO:0000313" key="1">
    <source>
        <dbReference type="EMBL" id="KPV53767.1"/>
    </source>
</evidence>
<gene>
    <name evidence="1" type="ORF">SE17_07685</name>
</gene>
<name>A0A0P9D7E1_9CHLR</name>
<reference evidence="1 2" key="1">
    <citation type="submission" date="2015-09" db="EMBL/GenBank/DDBJ databases">
        <title>Draft genome sequence of Kouleothrix aurantiaca JCM 19913.</title>
        <authorList>
            <person name="Hemp J."/>
        </authorList>
    </citation>
    <scope>NUCLEOTIDE SEQUENCE [LARGE SCALE GENOMIC DNA]</scope>
    <source>
        <strain evidence="1 2">COM-B</strain>
    </source>
</reference>
<organism evidence="1 2">
    <name type="scientific">Kouleothrix aurantiaca</name>
    <dbReference type="NCBI Taxonomy" id="186479"/>
    <lineage>
        <taxon>Bacteria</taxon>
        <taxon>Bacillati</taxon>
        <taxon>Chloroflexota</taxon>
        <taxon>Chloroflexia</taxon>
        <taxon>Chloroflexales</taxon>
        <taxon>Roseiflexineae</taxon>
        <taxon>Roseiflexaceae</taxon>
        <taxon>Kouleothrix</taxon>
    </lineage>
</organism>
<sequence>MAAGNLYKLTVQLEERHAYERLAIAPVTATFPTDVIIVTAGRIKIFLVVHGNAVEQFSEEVFLQRYSWEPIPPQ</sequence>
<dbReference type="AlphaFoldDB" id="A0A0P9D7E1"/>
<proteinExistence type="predicted"/>
<evidence type="ECO:0000313" key="2">
    <source>
        <dbReference type="Proteomes" id="UP000050509"/>
    </source>
</evidence>
<protein>
    <submittedName>
        <fullName evidence="1">Uncharacterized protein</fullName>
    </submittedName>
</protein>
<dbReference type="Proteomes" id="UP000050509">
    <property type="component" value="Unassembled WGS sequence"/>
</dbReference>